<dbReference type="SMART" id="SM01008">
    <property type="entry name" value="Ald_Xan_dh_C"/>
    <property type="match status" value="1"/>
</dbReference>
<dbReference type="Pfam" id="PF02738">
    <property type="entry name" value="MoCoBD_1"/>
    <property type="match status" value="1"/>
</dbReference>
<name>A0A147JWU4_HADYE</name>
<dbReference type="Pfam" id="PF20256">
    <property type="entry name" value="MoCoBD_2"/>
    <property type="match status" value="1"/>
</dbReference>
<dbReference type="Proteomes" id="UP000074294">
    <property type="component" value="Unassembled WGS sequence"/>
</dbReference>
<organism evidence="4 5">
    <name type="scientific">Hadarchaeum yellowstonense</name>
    <dbReference type="NCBI Taxonomy" id="1776334"/>
    <lineage>
        <taxon>Archaea</taxon>
        <taxon>Methanobacteriati</taxon>
        <taxon>Candidatus Hadarchaeota</taxon>
        <taxon>Candidatus Hadarchaeia</taxon>
        <taxon>Candidatus Hadarchaeales</taxon>
        <taxon>Candidatus Hadarchaeaceae</taxon>
        <taxon>Candidatus Hadarchaeum</taxon>
    </lineage>
</organism>
<evidence type="ECO:0000256" key="2">
    <source>
        <dbReference type="ARBA" id="ARBA00023002"/>
    </source>
</evidence>
<dbReference type="EMBL" id="LQMQ01000030">
    <property type="protein sequence ID" value="KUO40988.1"/>
    <property type="molecule type" value="Genomic_DNA"/>
</dbReference>
<dbReference type="Gene3D" id="3.90.1170.50">
    <property type="entry name" value="Aldehyde oxidase/xanthine dehydrogenase, a/b hammerhead"/>
    <property type="match status" value="1"/>
</dbReference>
<protein>
    <recommendedName>
        <fullName evidence="3">Aldehyde oxidase/xanthine dehydrogenase a/b hammerhead domain-containing protein</fullName>
    </recommendedName>
</protein>
<evidence type="ECO:0000256" key="1">
    <source>
        <dbReference type="ARBA" id="ARBA00022505"/>
    </source>
</evidence>
<dbReference type="PANTHER" id="PTHR11908:SF132">
    <property type="entry name" value="ALDEHYDE OXIDASE 1-RELATED"/>
    <property type="match status" value="1"/>
</dbReference>
<evidence type="ECO:0000313" key="4">
    <source>
        <dbReference type="EMBL" id="KUO40988.1"/>
    </source>
</evidence>
<keyword evidence="2" id="KW-0560">Oxidoreductase</keyword>
<feature type="domain" description="Aldehyde oxidase/xanthine dehydrogenase a/b hammerhead" evidence="3">
    <location>
        <begin position="22"/>
        <end position="131"/>
    </location>
</feature>
<gene>
    <name evidence="4" type="ORF">APZ16_06310</name>
</gene>
<evidence type="ECO:0000259" key="3">
    <source>
        <dbReference type="SMART" id="SM01008"/>
    </source>
</evidence>
<dbReference type="FunFam" id="3.30.365.10:FF:000001">
    <property type="entry name" value="Xanthine dehydrogenase oxidase"/>
    <property type="match status" value="1"/>
</dbReference>
<dbReference type="Gene3D" id="3.30.365.10">
    <property type="entry name" value="Aldehyde oxidase/xanthine dehydrogenase, molybdopterin binding domain"/>
    <property type="match status" value="4"/>
</dbReference>
<dbReference type="InterPro" id="IPR016208">
    <property type="entry name" value="Ald_Oxase/xanthine_DH-like"/>
</dbReference>
<dbReference type="GO" id="GO:0016491">
    <property type="term" value="F:oxidoreductase activity"/>
    <property type="evidence" value="ECO:0007669"/>
    <property type="project" value="UniProtKB-KW"/>
</dbReference>
<evidence type="ECO:0000313" key="5">
    <source>
        <dbReference type="Proteomes" id="UP000074294"/>
    </source>
</evidence>
<sequence length="748" mass="81304">MSEKFSVVGKPVPKLDAVKLATGRAEFLDDLRLPGALSVKLLGSTCAHARIKRIDVSRAERYPGVRGVVTFKDSPRVPYNPGVYYLEPKDKYIFDEKVRYVGEPVAAVAAVDEDTAEEALSLIDVEYEELPAVFDPVAAMELRAPQIHRAERNIAAHIFREWGNLEKGFTQADYIFEGKYTTARQAHAPLEPHACAASYESGKLTIWTTSQIPFHVRSILSEVFGLPQHRIRVITSFVGGGFGGKDEVVLEPICALLAIKIGQTVKLRLTREEVFSMTTTRHPSIIWLRTGVKKDGTLVARHVRAILNTGAYASHGPSVAGAMSTRELGLYKSPNVRFEADVVYTNAPTAGAFRGYGNPQQSFAVESQLDEIAEKLGMDRIELRLKNAIRPGDINPGTGLRIESCGLEECIRRAAERIGWWQKSKDIESGKLKNRGLGVACLMHNSGAFPYIKEFSSAIVQINEDGTVQVMTGATDIGQGITTTIAQVVAEELGVKLGDVTVSRPDTEFVPVDRGTYASGELYISGQAARLAAADARQQLLRKVAEVMKAKPEDLEVVDGVVRLKKKPEVRKTIREIVGEVAIVGRASYMPPSNAPIFGAMCVEVEVDPETGGIRVLNVAYAADVGRAINPVIVEGQIEGGAVMGLGFTLTEDLVLDGRGRVVNRNFTDYKLLHASEVPRIEPIIVECLEPTGPFAAKGVGEPALVPVAPAVANAIYQAVGVRIRDLPITHDKVLRALQESRNKGTSS</sequence>
<dbReference type="SUPFAM" id="SSF56003">
    <property type="entry name" value="Molybdenum cofactor-binding domain"/>
    <property type="match status" value="1"/>
</dbReference>
<dbReference type="InterPro" id="IPR046867">
    <property type="entry name" value="AldOxase/xan_DH_MoCoBD2"/>
</dbReference>
<keyword evidence="1" id="KW-0500">Molybdenum</keyword>
<dbReference type="Pfam" id="PF01315">
    <property type="entry name" value="Ald_Xan_dh_C"/>
    <property type="match status" value="1"/>
</dbReference>
<accession>A0A147JWU4</accession>
<proteinExistence type="predicted"/>
<dbReference type="InterPro" id="IPR036856">
    <property type="entry name" value="Ald_Oxase/Xan_DH_a/b_sf"/>
</dbReference>
<reference evidence="4 5" key="1">
    <citation type="journal article" date="2016" name="Nat. Microbiol.">
        <title>Genomic inference of the metabolism of cosmopolitan subsurface Archaea, Hadesarchaea.</title>
        <authorList>
            <person name="Baker B.J."/>
            <person name="Saw J.H."/>
            <person name="Lind A.E."/>
            <person name="Lazar C.S."/>
            <person name="Hinrichs K.-U."/>
            <person name="Teske A.P."/>
            <person name="Ettema T.J."/>
        </authorList>
    </citation>
    <scope>NUCLEOTIDE SEQUENCE [LARGE SCALE GENOMIC DNA]</scope>
</reference>
<dbReference type="InterPro" id="IPR000674">
    <property type="entry name" value="Ald_Oxase/Xan_DH_a/b"/>
</dbReference>
<dbReference type="InterPro" id="IPR037165">
    <property type="entry name" value="AldOxase/xan_DH_Mopterin-bd_sf"/>
</dbReference>
<dbReference type="AlphaFoldDB" id="A0A147JWU4"/>
<dbReference type="PANTHER" id="PTHR11908">
    <property type="entry name" value="XANTHINE DEHYDROGENASE"/>
    <property type="match status" value="1"/>
</dbReference>
<comment type="caution">
    <text evidence="4">The sequence shown here is derived from an EMBL/GenBank/DDBJ whole genome shotgun (WGS) entry which is preliminary data.</text>
</comment>
<dbReference type="GO" id="GO:0005506">
    <property type="term" value="F:iron ion binding"/>
    <property type="evidence" value="ECO:0007669"/>
    <property type="project" value="InterPro"/>
</dbReference>
<dbReference type="STRING" id="1776334.APZ16_06310"/>
<dbReference type="InterPro" id="IPR008274">
    <property type="entry name" value="AldOxase/xan_DH_MoCoBD1"/>
</dbReference>
<dbReference type="SUPFAM" id="SSF54665">
    <property type="entry name" value="CO dehydrogenase molybdoprotein N-domain-like"/>
    <property type="match status" value="1"/>
</dbReference>